<dbReference type="Proteomes" id="UP000823891">
    <property type="component" value="Unassembled WGS sequence"/>
</dbReference>
<organism evidence="1 2">
    <name type="scientific">Candidatus Eisenbergiella merdavium</name>
    <dbReference type="NCBI Taxonomy" id="2838551"/>
    <lineage>
        <taxon>Bacteria</taxon>
        <taxon>Bacillati</taxon>
        <taxon>Bacillota</taxon>
        <taxon>Clostridia</taxon>
        <taxon>Lachnospirales</taxon>
        <taxon>Lachnospiraceae</taxon>
        <taxon>Eisenbergiella</taxon>
    </lineage>
</organism>
<accession>A0A9D2NIU6</accession>
<reference evidence="1" key="2">
    <citation type="submission" date="2021-04" db="EMBL/GenBank/DDBJ databases">
        <authorList>
            <person name="Gilroy R."/>
        </authorList>
    </citation>
    <scope>NUCLEOTIDE SEQUENCE</scope>
    <source>
        <strain evidence="1">USAMLcec2-132</strain>
    </source>
</reference>
<dbReference type="AlphaFoldDB" id="A0A9D2NIU6"/>
<comment type="caution">
    <text evidence="1">The sequence shown here is derived from an EMBL/GenBank/DDBJ whole genome shotgun (WGS) entry which is preliminary data.</text>
</comment>
<evidence type="ECO:0000313" key="1">
    <source>
        <dbReference type="EMBL" id="HJC24529.1"/>
    </source>
</evidence>
<gene>
    <name evidence="1" type="ORF">H9761_12580</name>
</gene>
<reference evidence="1" key="1">
    <citation type="journal article" date="2021" name="PeerJ">
        <title>Extensive microbial diversity within the chicken gut microbiome revealed by metagenomics and culture.</title>
        <authorList>
            <person name="Gilroy R."/>
            <person name="Ravi A."/>
            <person name="Getino M."/>
            <person name="Pursley I."/>
            <person name="Horton D.L."/>
            <person name="Alikhan N.F."/>
            <person name="Baker D."/>
            <person name="Gharbi K."/>
            <person name="Hall N."/>
            <person name="Watson M."/>
            <person name="Adriaenssens E.M."/>
            <person name="Foster-Nyarko E."/>
            <person name="Jarju S."/>
            <person name="Secka A."/>
            <person name="Antonio M."/>
            <person name="Oren A."/>
            <person name="Chaudhuri R.R."/>
            <person name="La Ragione R."/>
            <person name="Hildebrand F."/>
            <person name="Pallen M.J."/>
        </authorList>
    </citation>
    <scope>NUCLEOTIDE SEQUENCE</scope>
    <source>
        <strain evidence="1">USAMLcec2-132</strain>
    </source>
</reference>
<proteinExistence type="predicted"/>
<evidence type="ECO:0000313" key="2">
    <source>
        <dbReference type="Proteomes" id="UP000823891"/>
    </source>
</evidence>
<name>A0A9D2NIU6_9FIRM</name>
<dbReference type="EMBL" id="DWWS01000045">
    <property type="protein sequence ID" value="HJC24529.1"/>
    <property type="molecule type" value="Genomic_DNA"/>
</dbReference>
<protein>
    <submittedName>
        <fullName evidence="1">Uncharacterized protein</fullName>
    </submittedName>
</protein>
<sequence>MSAYLSVTVHNSYLAKPSTASNIKDMLDSKYFIYLYVDDEGVKLRANRQPHVIQVAPGAHTIKITRKPIGKTGIVDVVNMATGAVMGAALGGAAGAVLGGDLTAKVIGEDPLKNARVIEFHEGETIACDVKSDWLGKPKIQWL</sequence>